<keyword evidence="2" id="KW-1185">Reference proteome</keyword>
<sequence>FSDTLNEIDIKKVTNDLEATVANLEDMSEKLNSGSGTIGKLINDPQVYINLEQATRQLDELIQDVKLNPKRYVHFSIFGKNPGPYSPPKDSLK</sequence>
<dbReference type="EMBL" id="JAAVJS010000887">
    <property type="protein sequence ID" value="NJX17638.1"/>
    <property type="molecule type" value="Genomic_DNA"/>
</dbReference>
<dbReference type="Proteomes" id="UP000760545">
    <property type="component" value="Unassembled WGS sequence"/>
</dbReference>
<reference evidence="1 2" key="1">
    <citation type="submission" date="2020-03" db="EMBL/GenBank/DDBJ databases">
        <title>Tamlana sp. nov, isolated from XXX.</title>
        <authorList>
            <person name="Cao W.R."/>
        </authorList>
    </citation>
    <scope>NUCLEOTIDE SEQUENCE [LARGE SCALE GENOMIC DNA]</scope>
    <source>
        <strain evidence="1 2">HST1-43</strain>
    </source>
</reference>
<accession>A0ABX1DLW8</accession>
<evidence type="ECO:0000313" key="2">
    <source>
        <dbReference type="Proteomes" id="UP000760545"/>
    </source>
</evidence>
<feature type="non-terminal residue" evidence="1">
    <location>
        <position position="93"/>
    </location>
</feature>
<feature type="non-terminal residue" evidence="1">
    <location>
        <position position="1"/>
    </location>
</feature>
<organism evidence="1 2">
    <name type="scientific">Tamlana crocina</name>
    <dbReference type="NCBI Taxonomy" id="393006"/>
    <lineage>
        <taxon>Bacteria</taxon>
        <taxon>Pseudomonadati</taxon>
        <taxon>Bacteroidota</taxon>
        <taxon>Flavobacteriia</taxon>
        <taxon>Flavobacteriales</taxon>
        <taxon>Flavobacteriaceae</taxon>
        <taxon>Tamlana</taxon>
    </lineage>
</organism>
<protein>
    <submittedName>
        <fullName evidence="1">MCE family protein</fullName>
    </submittedName>
</protein>
<proteinExistence type="predicted"/>
<comment type="caution">
    <text evidence="1">The sequence shown here is derived from an EMBL/GenBank/DDBJ whole genome shotgun (WGS) entry which is preliminary data.</text>
</comment>
<gene>
    <name evidence="1" type="ORF">HC176_19400</name>
</gene>
<evidence type="ECO:0000313" key="1">
    <source>
        <dbReference type="EMBL" id="NJX17638.1"/>
    </source>
</evidence>
<name>A0ABX1DLW8_9FLAO</name>